<reference evidence="5" key="1">
    <citation type="submission" date="2020-12" db="EMBL/GenBank/DDBJ databases">
        <title>Devosia sp. MSA67 isolated from Mo River.</title>
        <authorList>
            <person name="Ma F."/>
            <person name="Zi Z."/>
        </authorList>
    </citation>
    <scope>NUCLEOTIDE SEQUENCE</scope>
    <source>
        <strain evidence="5">MSA67</strain>
    </source>
</reference>
<evidence type="ECO:0000313" key="5">
    <source>
        <dbReference type="EMBL" id="MBJ3784993.1"/>
    </source>
</evidence>
<evidence type="ECO:0000259" key="4">
    <source>
        <dbReference type="Pfam" id="PF00496"/>
    </source>
</evidence>
<dbReference type="Pfam" id="PF00496">
    <property type="entry name" value="SBP_bac_5"/>
    <property type="match status" value="1"/>
</dbReference>
<evidence type="ECO:0000256" key="2">
    <source>
        <dbReference type="ARBA" id="ARBA00005695"/>
    </source>
</evidence>
<dbReference type="CDD" id="cd08495">
    <property type="entry name" value="PBP2_NikA_DppA_OppA_like_8"/>
    <property type="match status" value="1"/>
</dbReference>
<feature type="signal peptide" evidence="3">
    <location>
        <begin position="1"/>
        <end position="23"/>
    </location>
</feature>
<dbReference type="InterPro" id="IPR000914">
    <property type="entry name" value="SBP_5_dom"/>
</dbReference>
<dbReference type="Gene3D" id="3.10.105.10">
    <property type="entry name" value="Dipeptide-binding Protein, Domain 3"/>
    <property type="match status" value="1"/>
</dbReference>
<comment type="similarity">
    <text evidence="2">Belongs to the bacterial solute-binding protein 5 family.</text>
</comment>
<dbReference type="GO" id="GO:0043190">
    <property type="term" value="C:ATP-binding cassette (ABC) transporter complex"/>
    <property type="evidence" value="ECO:0007669"/>
    <property type="project" value="InterPro"/>
</dbReference>
<dbReference type="Gene3D" id="3.40.190.10">
    <property type="entry name" value="Periplasmic binding protein-like II"/>
    <property type="match status" value="1"/>
</dbReference>
<dbReference type="InterPro" id="IPR039424">
    <property type="entry name" value="SBP_5"/>
</dbReference>
<evidence type="ECO:0000256" key="1">
    <source>
        <dbReference type="ARBA" id="ARBA00004418"/>
    </source>
</evidence>
<dbReference type="InterPro" id="IPR030678">
    <property type="entry name" value="Peptide/Ni-bd"/>
</dbReference>
<dbReference type="Gene3D" id="3.90.76.10">
    <property type="entry name" value="Dipeptide-binding Protein, Domain 1"/>
    <property type="match status" value="1"/>
</dbReference>
<dbReference type="SUPFAM" id="SSF53850">
    <property type="entry name" value="Periplasmic binding protein-like II"/>
    <property type="match status" value="1"/>
</dbReference>
<proteinExistence type="inferred from homology"/>
<gene>
    <name evidence="5" type="ORF">JEQ47_09700</name>
</gene>
<accession>A0A934IYC7</accession>
<dbReference type="GO" id="GO:1904680">
    <property type="term" value="F:peptide transmembrane transporter activity"/>
    <property type="evidence" value="ECO:0007669"/>
    <property type="project" value="TreeGrafter"/>
</dbReference>
<evidence type="ECO:0000313" key="6">
    <source>
        <dbReference type="Proteomes" id="UP000602124"/>
    </source>
</evidence>
<dbReference type="AlphaFoldDB" id="A0A934IYC7"/>
<dbReference type="EMBL" id="JAEKMH010000002">
    <property type="protein sequence ID" value="MBJ3784993.1"/>
    <property type="molecule type" value="Genomic_DNA"/>
</dbReference>
<dbReference type="PIRSF" id="PIRSF002741">
    <property type="entry name" value="MppA"/>
    <property type="match status" value="1"/>
</dbReference>
<comment type="caution">
    <text evidence="5">The sequence shown here is derived from an EMBL/GenBank/DDBJ whole genome shotgun (WGS) entry which is preliminary data.</text>
</comment>
<dbReference type="RefSeq" id="WP_198876204.1">
    <property type="nucleotide sequence ID" value="NZ_JAEKMH010000002.1"/>
</dbReference>
<feature type="chain" id="PRO_5037175657" evidence="3">
    <location>
        <begin position="24"/>
        <end position="523"/>
    </location>
</feature>
<feature type="domain" description="Solute-binding protein family 5" evidence="4">
    <location>
        <begin position="75"/>
        <end position="409"/>
    </location>
</feature>
<comment type="subcellular location">
    <subcellularLocation>
        <location evidence="1">Periplasm</location>
    </subcellularLocation>
</comment>
<dbReference type="PANTHER" id="PTHR30290">
    <property type="entry name" value="PERIPLASMIC BINDING COMPONENT OF ABC TRANSPORTER"/>
    <property type="match status" value="1"/>
</dbReference>
<sequence length="523" mass="57579">MHLIFNAVAAGVAALLLSAPAQAQGTLRVAITASDVPTTTGVPTQGLEAWSYAGYPIFEPLVMWDLRVTDTPPPVIPWLATEWAVDAEDHTKWVFKLRDGVTFHDGSAFDADAVVWNLDRFYKEDAPQFEASTSASTKGRVPVLKSYEKIDDSTVAIYTTVPVTYFPEVMTSILFVSPAKWEEVGSWEAFAGQPSGTGAFTLAAVDRTSLTLAKNPSYWNTERAAKLDSVVVYPMAEATTRLAALRSGQVDWINVPPPDGIPSLRDAGFTVATSPMPHVWPYWLQTAEGSVFHDVKVRQAFNYALDREGLVTLLNGAAEPAKGFWKPGDPRFGTPENDYTYDPEKARALLTEAGFGPGEMVPVKILISTSGSGQMVPLPMNELLQQSARAAGFELEFSVVDWGQMAAIRSNPDSPEMQNVVAVNSSFTTADLTWFFFSFYPTNWPNFDHPETTAMMDQYRTDFDMSDEDRVALMANIHANLVDQAPWAWIVHDVNPKAFAPAVQGYTPAQAWYTDLTTVYMQP</sequence>
<dbReference type="GO" id="GO:0015833">
    <property type="term" value="P:peptide transport"/>
    <property type="evidence" value="ECO:0007669"/>
    <property type="project" value="TreeGrafter"/>
</dbReference>
<evidence type="ECO:0000256" key="3">
    <source>
        <dbReference type="SAM" id="SignalP"/>
    </source>
</evidence>
<keyword evidence="3" id="KW-0732">Signal</keyword>
<dbReference type="PANTHER" id="PTHR30290:SF83">
    <property type="entry name" value="ABC TRANSPORTER SUBSTRATE-BINDING PROTEIN"/>
    <property type="match status" value="1"/>
</dbReference>
<keyword evidence="6" id="KW-1185">Reference proteome</keyword>
<dbReference type="Proteomes" id="UP000602124">
    <property type="component" value="Unassembled WGS sequence"/>
</dbReference>
<organism evidence="5 6">
    <name type="scientific">Devosia sediminis</name>
    <dbReference type="NCBI Taxonomy" id="2798801"/>
    <lineage>
        <taxon>Bacteria</taxon>
        <taxon>Pseudomonadati</taxon>
        <taxon>Pseudomonadota</taxon>
        <taxon>Alphaproteobacteria</taxon>
        <taxon>Hyphomicrobiales</taxon>
        <taxon>Devosiaceae</taxon>
        <taxon>Devosia</taxon>
    </lineage>
</organism>
<name>A0A934IYC7_9HYPH</name>
<protein>
    <submittedName>
        <fullName evidence="5">ABC transporter substrate-binding protein</fullName>
    </submittedName>
</protein>
<dbReference type="GO" id="GO:0030288">
    <property type="term" value="C:outer membrane-bounded periplasmic space"/>
    <property type="evidence" value="ECO:0007669"/>
    <property type="project" value="UniProtKB-ARBA"/>
</dbReference>